<dbReference type="AlphaFoldDB" id="A0A378U179"/>
<name>A0A378U179_MYROD</name>
<dbReference type="GO" id="GO:0016813">
    <property type="term" value="F:hydrolase activity, acting on carbon-nitrogen (but not peptide) bonds, in linear amidines"/>
    <property type="evidence" value="ECO:0007669"/>
    <property type="project" value="UniProtKB-ARBA"/>
</dbReference>
<dbReference type="InterPro" id="IPR023696">
    <property type="entry name" value="Ureohydrolase_dom_sf"/>
</dbReference>
<keyword evidence="2" id="KW-0378">Hydrolase</keyword>
<dbReference type="CDD" id="cd09988">
    <property type="entry name" value="Formimidoylglutamase"/>
    <property type="match status" value="1"/>
</dbReference>
<accession>A0A378U179</accession>
<evidence type="ECO:0000313" key="2">
    <source>
        <dbReference type="EMBL" id="STZ68916.1"/>
    </source>
</evidence>
<gene>
    <name evidence="2" type="ORF">NCTC11179_02399</name>
</gene>
<protein>
    <submittedName>
        <fullName evidence="2">Arginase/agmatinase/formimionoglutamate hydrolase, arginase family</fullName>
    </submittedName>
</protein>
<dbReference type="Pfam" id="PF00491">
    <property type="entry name" value="Arginase"/>
    <property type="match status" value="1"/>
</dbReference>
<dbReference type="PROSITE" id="PS51409">
    <property type="entry name" value="ARGINASE_2"/>
    <property type="match status" value="1"/>
</dbReference>
<sequence>MLELLRPVSIEFRNYIDGLPSQSLGKKVYFHSGGTFDKYEQYKIAIIGVTDNRGLASEPAMVDLMKVRKAFYTLFPGNWNVRIADLGDITPGESMEDTYFLLRKIVEDLVMNGTIPVVIGGSQDLTYALYRGYDKLEQMVNLVCIDHKLDVAKDGGHAAESFLSRIILEEPNNLFNFSNLGYQTYYNSQEEIDLIESLYFEAYRVGEIINNIALAEPVLRDADIVSIDVNAVKSSDSGNFATYNPNGFDGREICSLARYSGLSDKVSTFGIFNYNNQTNETLLLGQILWYFIEGVNYRYNEYPFACKDNYIKYIVPFDDYENLIFYKSDISGRWWIEVNVGTGVNEKLTKKILLPCSYEDYEKATAQQLPDRWWRAFKKSLV</sequence>
<evidence type="ECO:0000313" key="3">
    <source>
        <dbReference type="Proteomes" id="UP000255024"/>
    </source>
</evidence>
<evidence type="ECO:0000256" key="1">
    <source>
        <dbReference type="PROSITE-ProRule" id="PRU00742"/>
    </source>
</evidence>
<dbReference type="Gene3D" id="3.40.800.10">
    <property type="entry name" value="Ureohydrolase domain"/>
    <property type="match status" value="1"/>
</dbReference>
<dbReference type="Proteomes" id="UP000255024">
    <property type="component" value="Unassembled WGS sequence"/>
</dbReference>
<comment type="similarity">
    <text evidence="1">Belongs to the arginase family.</text>
</comment>
<keyword evidence="3" id="KW-1185">Reference proteome</keyword>
<organism evidence="2 3">
    <name type="scientific">Myroides odoratus</name>
    <name type="common">Flavobacterium odoratum</name>
    <dbReference type="NCBI Taxonomy" id="256"/>
    <lineage>
        <taxon>Bacteria</taxon>
        <taxon>Pseudomonadati</taxon>
        <taxon>Bacteroidota</taxon>
        <taxon>Flavobacteriia</taxon>
        <taxon>Flavobacteriales</taxon>
        <taxon>Flavobacteriaceae</taxon>
        <taxon>Myroides</taxon>
    </lineage>
</organism>
<dbReference type="EMBL" id="UGQL01000002">
    <property type="protein sequence ID" value="STZ68916.1"/>
    <property type="molecule type" value="Genomic_DNA"/>
</dbReference>
<dbReference type="SUPFAM" id="SSF52768">
    <property type="entry name" value="Arginase/deacetylase"/>
    <property type="match status" value="1"/>
</dbReference>
<reference evidence="2 3" key="1">
    <citation type="submission" date="2018-06" db="EMBL/GenBank/DDBJ databases">
        <authorList>
            <consortium name="Pathogen Informatics"/>
            <person name="Doyle S."/>
        </authorList>
    </citation>
    <scope>NUCLEOTIDE SEQUENCE [LARGE SCALE GENOMIC DNA]</scope>
    <source>
        <strain evidence="2 3">NCTC11179</strain>
    </source>
</reference>
<proteinExistence type="inferred from homology"/>
<dbReference type="InterPro" id="IPR006035">
    <property type="entry name" value="Ureohydrolase"/>
</dbReference>
<dbReference type="RefSeq" id="WP_115091775.1">
    <property type="nucleotide sequence ID" value="NZ_CP068107.1"/>
</dbReference>
<dbReference type="GO" id="GO:0046872">
    <property type="term" value="F:metal ion binding"/>
    <property type="evidence" value="ECO:0007669"/>
    <property type="project" value="InterPro"/>
</dbReference>